<dbReference type="PROSITE" id="PS51034">
    <property type="entry name" value="ZP_2"/>
    <property type="match status" value="1"/>
</dbReference>
<reference evidence="9" key="1">
    <citation type="journal article" date="2014" name="Science">
        <title>Nonhuman genetics. Genomic basis for the convergent evolution of electric organs.</title>
        <authorList>
            <person name="Gallant J.R."/>
            <person name="Traeger L.L."/>
            <person name="Volkening J.D."/>
            <person name="Moffett H."/>
            <person name="Chen P.H."/>
            <person name="Novina C.D."/>
            <person name="Phillips G.N.Jr."/>
            <person name="Anand R."/>
            <person name="Wells G.B."/>
            <person name="Pinch M."/>
            <person name="Guth R."/>
            <person name="Unguez G.A."/>
            <person name="Albert J.S."/>
            <person name="Zakon H.H."/>
            <person name="Samanta M.P."/>
            <person name="Sussman M.R."/>
        </authorList>
    </citation>
    <scope>NUCLEOTIDE SEQUENCE [LARGE SCALE GENOMIC DNA]</scope>
</reference>
<dbReference type="CDD" id="cd00054">
    <property type="entry name" value="EGF_CA"/>
    <property type="match status" value="1"/>
</dbReference>
<feature type="domain" description="ZP" evidence="7">
    <location>
        <begin position="97"/>
        <end position="329"/>
    </location>
</feature>
<dbReference type="Proteomes" id="UP000314983">
    <property type="component" value="Chromosome 17"/>
</dbReference>
<dbReference type="InterPro" id="IPR042235">
    <property type="entry name" value="ZP-C_dom"/>
</dbReference>
<gene>
    <name evidence="8" type="primary">CD200R1L</name>
</gene>
<accession>A0A4W4FXC0</accession>
<dbReference type="InterPro" id="IPR000152">
    <property type="entry name" value="EGF-type_Asp/Asn_hydroxyl_site"/>
</dbReference>
<keyword evidence="2" id="KW-0732">Signal</keyword>
<dbReference type="Gene3D" id="2.60.40.3210">
    <property type="entry name" value="Zona pellucida, ZP-N domain"/>
    <property type="match status" value="1"/>
</dbReference>
<evidence type="ECO:0000256" key="5">
    <source>
        <dbReference type="PROSITE-ProRule" id="PRU00076"/>
    </source>
</evidence>
<evidence type="ECO:0008006" key="10">
    <source>
        <dbReference type="Google" id="ProtNLM"/>
    </source>
</evidence>
<dbReference type="InterPro" id="IPR018097">
    <property type="entry name" value="EGF_Ca-bd_CS"/>
</dbReference>
<dbReference type="FunFam" id="2.10.25.10:FF:000038">
    <property type="entry name" value="Fibrillin 2"/>
    <property type="match status" value="1"/>
</dbReference>
<name>A0A4W4FXC0_ELEEL</name>
<feature type="domain" description="EGF-like" evidence="6">
    <location>
        <begin position="9"/>
        <end position="47"/>
    </location>
</feature>
<dbReference type="SMART" id="SM00241">
    <property type="entry name" value="ZP"/>
    <property type="match status" value="1"/>
</dbReference>
<dbReference type="InterPro" id="IPR001881">
    <property type="entry name" value="EGF-like_Ca-bd_dom"/>
</dbReference>
<dbReference type="SMART" id="SM00179">
    <property type="entry name" value="EGF_CA"/>
    <property type="match status" value="1"/>
</dbReference>
<dbReference type="STRING" id="8005.ENSEEEP00000028960"/>
<keyword evidence="1 5" id="KW-0245">EGF-like domain</keyword>
<reference evidence="8" key="3">
    <citation type="submission" date="2020-05" db="EMBL/GenBank/DDBJ databases">
        <title>Electrophorus electricus (electric eel) genome, fEleEle1, primary haplotype.</title>
        <authorList>
            <person name="Myers G."/>
            <person name="Meyer A."/>
            <person name="Fedrigo O."/>
            <person name="Formenti G."/>
            <person name="Rhie A."/>
            <person name="Tracey A."/>
            <person name="Sims Y."/>
            <person name="Jarvis E.D."/>
        </authorList>
    </citation>
    <scope>NUCLEOTIDE SEQUENCE [LARGE SCALE GENOMIC DNA]</scope>
</reference>
<dbReference type="InterPro" id="IPR049883">
    <property type="entry name" value="NOTCH1_EGF-like"/>
</dbReference>
<keyword evidence="3" id="KW-0677">Repeat</keyword>
<proteinExistence type="predicted"/>
<evidence type="ECO:0000256" key="3">
    <source>
        <dbReference type="ARBA" id="ARBA00022737"/>
    </source>
</evidence>
<dbReference type="AlphaFoldDB" id="A0A4W4FXC0"/>
<dbReference type="InterPro" id="IPR055355">
    <property type="entry name" value="ZP-C"/>
</dbReference>
<dbReference type="PROSITE" id="PS50026">
    <property type="entry name" value="EGF_3"/>
    <property type="match status" value="1"/>
</dbReference>
<dbReference type="PROSITE" id="PS00010">
    <property type="entry name" value="ASX_HYDROXYL"/>
    <property type="match status" value="1"/>
</dbReference>
<dbReference type="PROSITE" id="PS01187">
    <property type="entry name" value="EGF_CA"/>
    <property type="match status" value="1"/>
</dbReference>
<evidence type="ECO:0000256" key="2">
    <source>
        <dbReference type="ARBA" id="ARBA00022729"/>
    </source>
</evidence>
<dbReference type="GO" id="GO:0005509">
    <property type="term" value="F:calcium ion binding"/>
    <property type="evidence" value="ECO:0007669"/>
    <property type="project" value="InterPro"/>
</dbReference>
<dbReference type="SUPFAM" id="SSF57196">
    <property type="entry name" value="EGF/Laminin"/>
    <property type="match status" value="1"/>
</dbReference>
<evidence type="ECO:0000259" key="7">
    <source>
        <dbReference type="PROSITE" id="PS51034"/>
    </source>
</evidence>
<comment type="caution">
    <text evidence="5">Lacks conserved residue(s) required for the propagation of feature annotation.</text>
</comment>
<reference evidence="8" key="5">
    <citation type="submission" date="2025-09" db="UniProtKB">
        <authorList>
            <consortium name="Ensembl"/>
        </authorList>
    </citation>
    <scope>IDENTIFICATION</scope>
</reference>
<keyword evidence="4" id="KW-1015">Disulfide bond</keyword>
<dbReference type="Ensembl" id="ENSEEET00000029299.2">
    <property type="protein sequence ID" value="ENSEEEP00000028960.2"/>
    <property type="gene ID" value="ENSEEEG00000013892.2"/>
</dbReference>
<dbReference type="Pfam" id="PF07645">
    <property type="entry name" value="EGF_CA"/>
    <property type="match status" value="1"/>
</dbReference>
<dbReference type="GO" id="GO:0030855">
    <property type="term" value="P:epithelial cell differentiation"/>
    <property type="evidence" value="ECO:0007669"/>
    <property type="project" value="UniProtKB-ARBA"/>
</dbReference>
<keyword evidence="9" id="KW-1185">Reference proteome</keyword>
<dbReference type="InterPro" id="IPR001507">
    <property type="entry name" value="ZP_dom"/>
</dbReference>
<dbReference type="PANTHER" id="PTHR14002">
    <property type="entry name" value="ENDOGLIN/TGF-BETA RECEPTOR TYPE III"/>
    <property type="match status" value="1"/>
</dbReference>
<reference evidence="9" key="2">
    <citation type="journal article" date="2017" name="Sci. Adv.">
        <title>A tail of two voltages: Proteomic comparison of the three electric organs of the electric eel.</title>
        <authorList>
            <person name="Traeger L.L."/>
            <person name="Sabat G."/>
            <person name="Barrett-Wilt G.A."/>
            <person name="Wells G.B."/>
            <person name="Sussman M.R."/>
        </authorList>
    </citation>
    <scope>NUCLEOTIDE SEQUENCE [LARGE SCALE GENOMIC DNA]</scope>
</reference>
<dbReference type="Gene3D" id="2.60.40.4100">
    <property type="entry name" value="Zona pellucida, ZP-C domain"/>
    <property type="match status" value="1"/>
</dbReference>
<evidence type="ECO:0000256" key="1">
    <source>
        <dbReference type="ARBA" id="ARBA00022536"/>
    </source>
</evidence>
<evidence type="ECO:0000313" key="9">
    <source>
        <dbReference type="Proteomes" id="UP000314983"/>
    </source>
</evidence>
<evidence type="ECO:0000259" key="6">
    <source>
        <dbReference type="PROSITE" id="PS50026"/>
    </source>
</evidence>
<reference evidence="8" key="4">
    <citation type="submission" date="2025-08" db="UniProtKB">
        <authorList>
            <consortium name="Ensembl"/>
        </authorList>
    </citation>
    <scope>IDENTIFICATION</scope>
</reference>
<dbReference type="GeneTree" id="ENSGT00940000159975"/>
<dbReference type="Pfam" id="PF00100">
    <property type="entry name" value="Zona_pellucida"/>
    <property type="match status" value="1"/>
</dbReference>
<evidence type="ECO:0000313" key="8">
    <source>
        <dbReference type="Ensembl" id="ENSEEEP00000028960.2"/>
    </source>
</evidence>
<sequence length="340" mass="36270">MLSGFSLPDVNECLYGPADCSPWADCENIFGSFTCTCFSGYTDADPSRPGRTCQGTIGACLALPCTSVSPSTTAWTVTPVIQASAPIVSHTEAISVECRLGFITVSVARDFLQLRHISEASLYLGQPMCGQSDGNSTHVKLTMAWNDCGALVFQVRLPHEDVAPTVQLEVPIICTYVKRITISTGNDLTGFVALVGDAVMGIGTFPVTVRLLNGTSPLPQNYTLSPKDEVIIEVRVNSTVPQIKVVINKCWANPTANPSTTPVGCLSLIPSCPVPDSYTTVLQNGNSTTSLVAVNIFSLVDLSVIFLHCQIQICIETPLATCRAVRCTLTVLLVALSLYC</sequence>
<dbReference type="Gene3D" id="2.10.25.10">
    <property type="entry name" value="Laminin"/>
    <property type="match status" value="1"/>
</dbReference>
<protein>
    <recommendedName>
        <fullName evidence="10">Uromodulin-like 1</fullName>
    </recommendedName>
</protein>
<dbReference type="InterPro" id="IPR000742">
    <property type="entry name" value="EGF"/>
</dbReference>
<dbReference type="PANTHER" id="PTHR14002:SF22">
    <property type="entry name" value="UROMODULIN-LIKE 1"/>
    <property type="match status" value="1"/>
</dbReference>
<organism evidence="8 9">
    <name type="scientific">Electrophorus electricus</name>
    <name type="common">Electric eel</name>
    <name type="synonym">Gymnotus electricus</name>
    <dbReference type="NCBI Taxonomy" id="8005"/>
    <lineage>
        <taxon>Eukaryota</taxon>
        <taxon>Metazoa</taxon>
        <taxon>Chordata</taxon>
        <taxon>Craniata</taxon>
        <taxon>Vertebrata</taxon>
        <taxon>Euteleostomi</taxon>
        <taxon>Actinopterygii</taxon>
        <taxon>Neopterygii</taxon>
        <taxon>Teleostei</taxon>
        <taxon>Ostariophysi</taxon>
        <taxon>Gymnotiformes</taxon>
        <taxon>Gymnotoidei</taxon>
        <taxon>Gymnotidae</taxon>
        <taxon>Electrophorus</taxon>
    </lineage>
</organism>
<evidence type="ECO:0000256" key="4">
    <source>
        <dbReference type="ARBA" id="ARBA00023157"/>
    </source>
</evidence>